<dbReference type="InterPro" id="IPR007630">
    <property type="entry name" value="RNA_pol_sigma70_r4"/>
</dbReference>
<dbReference type="NCBIfam" id="NF009166">
    <property type="entry name" value="PRK12513.1"/>
    <property type="match status" value="1"/>
</dbReference>
<dbReference type="InterPro" id="IPR014284">
    <property type="entry name" value="RNA_pol_sigma-70_dom"/>
</dbReference>
<dbReference type="Proteomes" id="UP000293172">
    <property type="component" value="Unassembled WGS sequence"/>
</dbReference>
<dbReference type="CDD" id="cd06171">
    <property type="entry name" value="Sigma70_r4"/>
    <property type="match status" value="1"/>
</dbReference>
<dbReference type="EMBL" id="QJUL01000051">
    <property type="protein sequence ID" value="TBU86453.1"/>
    <property type="molecule type" value="Genomic_DNA"/>
</dbReference>
<dbReference type="Pfam" id="PF04545">
    <property type="entry name" value="Sigma70_r4"/>
    <property type="match status" value="1"/>
</dbReference>
<dbReference type="InterPro" id="IPR013324">
    <property type="entry name" value="RNA_pol_sigma_r3/r4-like"/>
</dbReference>
<keyword evidence="4" id="KW-0238">DNA-binding</keyword>
<dbReference type="InterPro" id="IPR039425">
    <property type="entry name" value="RNA_pol_sigma-70-like"/>
</dbReference>
<dbReference type="GO" id="GO:0016987">
    <property type="term" value="F:sigma factor activity"/>
    <property type="evidence" value="ECO:0007669"/>
    <property type="project" value="UniProtKB-KW"/>
</dbReference>
<reference evidence="8 9" key="1">
    <citation type="submission" date="2018-06" db="EMBL/GenBank/DDBJ databases">
        <title>Three novel Pseudomonas species isolated from symptomatic oak.</title>
        <authorList>
            <person name="Bueno-Gonzalez V."/>
            <person name="Brady C."/>
        </authorList>
    </citation>
    <scope>NUCLEOTIDE SEQUENCE [LARGE SCALE GENOMIC DNA]</scope>
    <source>
        <strain evidence="8 9">P6B</strain>
    </source>
</reference>
<evidence type="ECO:0000259" key="6">
    <source>
        <dbReference type="Pfam" id="PF04542"/>
    </source>
</evidence>
<evidence type="ECO:0000259" key="7">
    <source>
        <dbReference type="Pfam" id="PF04545"/>
    </source>
</evidence>
<dbReference type="AlphaFoldDB" id="A0A4Q9QW13"/>
<protein>
    <submittedName>
        <fullName evidence="8">RNA polymerase sigma factor</fullName>
    </submittedName>
</protein>
<dbReference type="NCBIfam" id="TIGR02937">
    <property type="entry name" value="sigma70-ECF"/>
    <property type="match status" value="1"/>
</dbReference>
<dbReference type="InterPro" id="IPR013325">
    <property type="entry name" value="RNA_pol_sigma_r2"/>
</dbReference>
<dbReference type="PANTHER" id="PTHR43133:SF8">
    <property type="entry name" value="RNA POLYMERASE SIGMA FACTOR HI_1459-RELATED"/>
    <property type="match status" value="1"/>
</dbReference>
<dbReference type="SUPFAM" id="SSF88946">
    <property type="entry name" value="Sigma2 domain of RNA polymerase sigma factors"/>
    <property type="match status" value="1"/>
</dbReference>
<comment type="similarity">
    <text evidence="1">Belongs to the sigma-70 factor family. ECF subfamily.</text>
</comment>
<evidence type="ECO:0000256" key="3">
    <source>
        <dbReference type="ARBA" id="ARBA00023082"/>
    </source>
</evidence>
<evidence type="ECO:0000256" key="5">
    <source>
        <dbReference type="ARBA" id="ARBA00023163"/>
    </source>
</evidence>
<evidence type="ECO:0000256" key="1">
    <source>
        <dbReference type="ARBA" id="ARBA00010641"/>
    </source>
</evidence>
<dbReference type="Gene3D" id="1.10.1740.10">
    <property type="match status" value="1"/>
</dbReference>
<proteinExistence type="inferred from homology"/>
<sequence>MTVDSVAAVAADTDAALLRRYRAGDAEAFALLYERHRLGLFRFLLGLCGDHALAEEIFQETWMSLIRSESLQREAVLFRTWLYQIGRNRLIDHWRRSGKRQHLEEVYDEQLHGQPSGEPGPEQQLCLSRDQARLQAALDDLPAEQREVFLLRAHGDLELHEIAELTRTPAETVKSRLRYALQKLRRLLVDPASAEEVSP</sequence>
<dbReference type="Gene3D" id="1.10.10.10">
    <property type="entry name" value="Winged helix-like DNA-binding domain superfamily/Winged helix DNA-binding domain"/>
    <property type="match status" value="1"/>
</dbReference>
<comment type="caution">
    <text evidence="8">The sequence shown here is derived from an EMBL/GenBank/DDBJ whole genome shotgun (WGS) entry which is preliminary data.</text>
</comment>
<gene>
    <name evidence="8" type="ORF">DNK44_23155</name>
</gene>
<keyword evidence="2" id="KW-0805">Transcription regulation</keyword>
<evidence type="ECO:0000313" key="8">
    <source>
        <dbReference type="EMBL" id="TBU86453.1"/>
    </source>
</evidence>
<dbReference type="GO" id="GO:0006352">
    <property type="term" value="P:DNA-templated transcription initiation"/>
    <property type="evidence" value="ECO:0007669"/>
    <property type="project" value="InterPro"/>
</dbReference>
<keyword evidence="5" id="KW-0804">Transcription</keyword>
<evidence type="ECO:0000313" key="9">
    <source>
        <dbReference type="Proteomes" id="UP000293172"/>
    </source>
</evidence>
<dbReference type="RefSeq" id="WP_131199164.1">
    <property type="nucleotide sequence ID" value="NZ_QJUL01000051.1"/>
</dbReference>
<dbReference type="Pfam" id="PF04542">
    <property type="entry name" value="Sigma70_r2"/>
    <property type="match status" value="1"/>
</dbReference>
<dbReference type="SUPFAM" id="SSF88659">
    <property type="entry name" value="Sigma3 and sigma4 domains of RNA polymerase sigma factors"/>
    <property type="match status" value="1"/>
</dbReference>
<accession>A0A4Q9QW13</accession>
<organism evidence="8 9">
    <name type="scientific">Phytopseudomonas dryadis</name>
    <dbReference type="NCBI Taxonomy" id="2487520"/>
    <lineage>
        <taxon>Bacteria</taxon>
        <taxon>Pseudomonadati</taxon>
        <taxon>Pseudomonadota</taxon>
        <taxon>Gammaproteobacteria</taxon>
        <taxon>Pseudomonadales</taxon>
        <taxon>Pseudomonadaceae</taxon>
        <taxon>Phytopseudomonas</taxon>
    </lineage>
</organism>
<dbReference type="PANTHER" id="PTHR43133">
    <property type="entry name" value="RNA POLYMERASE ECF-TYPE SIGMA FACTO"/>
    <property type="match status" value="1"/>
</dbReference>
<dbReference type="InterPro" id="IPR007627">
    <property type="entry name" value="RNA_pol_sigma70_r2"/>
</dbReference>
<feature type="domain" description="RNA polymerase sigma-70 region 4" evidence="7">
    <location>
        <begin position="137"/>
        <end position="185"/>
    </location>
</feature>
<dbReference type="GO" id="GO:0003677">
    <property type="term" value="F:DNA binding"/>
    <property type="evidence" value="ECO:0007669"/>
    <property type="project" value="UniProtKB-KW"/>
</dbReference>
<dbReference type="InterPro" id="IPR036388">
    <property type="entry name" value="WH-like_DNA-bd_sf"/>
</dbReference>
<evidence type="ECO:0000256" key="4">
    <source>
        <dbReference type="ARBA" id="ARBA00023125"/>
    </source>
</evidence>
<feature type="domain" description="RNA polymerase sigma-70 region 2" evidence="6">
    <location>
        <begin position="32"/>
        <end position="99"/>
    </location>
</feature>
<evidence type="ECO:0000256" key="2">
    <source>
        <dbReference type="ARBA" id="ARBA00023015"/>
    </source>
</evidence>
<name>A0A4Q9QW13_9GAMM</name>
<keyword evidence="3" id="KW-0731">Sigma factor</keyword>
<dbReference type="OrthoDB" id="9784272at2"/>